<feature type="non-terminal residue" evidence="1">
    <location>
        <position position="1"/>
    </location>
</feature>
<dbReference type="EMBL" id="BPLQ01005020">
    <property type="protein sequence ID" value="GIY12329.1"/>
    <property type="molecule type" value="Genomic_DNA"/>
</dbReference>
<proteinExistence type="predicted"/>
<dbReference type="Proteomes" id="UP001054837">
    <property type="component" value="Unassembled WGS sequence"/>
</dbReference>
<sequence>MMLCHFASSLAYFTTNCNPPHTAYFRRIVYVIAKISQSALPIKSLPLRVHLWTGEKVTFTMT</sequence>
<dbReference type="AlphaFoldDB" id="A0AAV4QU28"/>
<organism evidence="1 2">
    <name type="scientific">Caerostris darwini</name>
    <dbReference type="NCBI Taxonomy" id="1538125"/>
    <lineage>
        <taxon>Eukaryota</taxon>
        <taxon>Metazoa</taxon>
        <taxon>Ecdysozoa</taxon>
        <taxon>Arthropoda</taxon>
        <taxon>Chelicerata</taxon>
        <taxon>Arachnida</taxon>
        <taxon>Araneae</taxon>
        <taxon>Araneomorphae</taxon>
        <taxon>Entelegynae</taxon>
        <taxon>Araneoidea</taxon>
        <taxon>Araneidae</taxon>
        <taxon>Caerostris</taxon>
    </lineage>
</organism>
<evidence type="ECO:0000313" key="1">
    <source>
        <dbReference type="EMBL" id="GIY12329.1"/>
    </source>
</evidence>
<gene>
    <name evidence="1" type="ORF">CDAR_114381</name>
</gene>
<keyword evidence="2" id="KW-1185">Reference proteome</keyword>
<accession>A0AAV4QU28</accession>
<reference evidence="1 2" key="1">
    <citation type="submission" date="2021-06" db="EMBL/GenBank/DDBJ databases">
        <title>Caerostris darwini draft genome.</title>
        <authorList>
            <person name="Kono N."/>
            <person name="Arakawa K."/>
        </authorList>
    </citation>
    <scope>NUCLEOTIDE SEQUENCE [LARGE SCALE GENOMIC DNA]</scope>
</reference>
<evidence type="ECO:0000313" key="2">
    <source>
        <dbReference type="Proteomes" id="UP001054837"/>
    </source>
</evidence>
<name>A0AAV4QU28_9ARAC</name>
<protein>
    <submittedName>
        <fullName evidence="1">Uncharacterized protein</fullName>
    </submittedName>
</protein>
<comment type="caution">
    <text evidence="1">The sequence shown here is derived from an EMBL/GenBank/DDBJ whole genome shotgun (WGS) entry which is preliminary data.</text>
</comment>